<proteinExistence type="predicted"/>
<sequence length="193" mass="22547">MAKVIIEQREMNFDELKERYSVKAPRVVESCEKYAEAELVVFQQDKLPLMVFVKTFITEGTMKLCCLTNVISSTLEVDVTLMRRYKDAYMKKVNLVTFDFPRSIMVNGCRPAILRFSHLEEDEQPVEKFQPYSITQETYQQRGGIDWLDTVAPNISRGQEVHLICYNPAIEHTISRHLVEQHGFQQHRAIYIP</sequence>
<dbReference type="Proteomes" id="UP000221949">
    <property type="component" value="Segment"/>
</dbReference>
<gene>
    <name evidence="1" type="ORF">STRATTON_195</name>
</gene>
<evidence type="ECO:0000313" key="2">
    <source>
        <dbReference type="Proteomes" id="UP000221949"/>
    </source>
</evidence>
<organism evidence="1 2">
    <name type="scientific">Erwinia phage vB_EamM_Stratton</name>
    <dbReference type="NCBI Taxonomy" id="1883378"/>
    <lineage>
        <taxon>Viruses</taxon>
        <taxon>Duplodnaviria</taxon>
        <taxon>Heunggongvirae</taxon>
        <taxon>Uroviricota</taxon>
        <taxon>Caudoviricetes</taxon>
        <taxon>Chimalliviridae</taxon>
        <taxon>Erskinevirus</taxon>
        <taxon>Erskinevirus EaH2</taxon>
    </lineage>
</organism>
<protein>
    <submittedName>
        <fullName evidence="1">Uncharacterized protein</fullName>
    </submittedName>
</protein>
<accession>A0A1B2IH67</accession>
<evidence type="ECO:0000313" key="1">
    <source>
        <dbReference type="EMBL" id="ANZ50620.1"/>
    </source>
</evidence>
<name>A0A1B2IH67_9CAUD</name>
<dbReference type="EMBL" id="KX397373">
    <property type="protein sequence ID" value="ANZ50620.1"/>
    <property type="molecule type" value="Genomic_DNA"/>
</dbReference>
<reference evidence="2" key="1">
    <citation type="submission" date="2016-06" db="EMBL/GenBank/DDBJ databases">
        <authorList>
            <person name="Berg J.A."/>
            <person name="Stratton M.L."/>
            <person name="Esplin I.D."/>
            <person name="Jensen G.L."/>
            <person name="Merrill B.D."/>
            <person name="Breakwell D.P."/>
            <person name="Hope S."/>
            <person name="Grose J.H."/>
        </authorList>
    </citation>
    <scope>NUCLEOTIDE SEQUENCE [LARGE SCALE GENOMIC DNA]</scope>
</reference>